<dbReference type="EMBL" id="NJHN03000031">
    <property type="protein sequence ID" value="KAH9423867.1"/>
    <property type="molecule type" value="Genomic_DNA"/>
</dbReference>
<evidence type="ECO:0000313" key="6">
    <source>
        <dbReference type="Proteomes" id="UP000887458"/>
    </source>
</evidence>
<dbReference type="InterPro" id="IPR007940">
    <property type="entry name" value="SH3BP5"/>
</dbReference>
<evidence type="ECO:0000256" key="2">
    <source>
        <dbReference type="ARBA" id="ARBA00023054"/>
    </source>
</evidence>
<name>A0ABQ8JN63_DERPT</name>
<feature type="region of interest" description="Disordered" evidence="4">
    <location>
        <begin position="1"/>
        <end position="21"/>
    </location>
</feature>
<dbReference type="PANTHER" id="PTHR19423:SF1">
    <property type="entry name" value="SH3 DOMAIN-BINDING PROTEIN 5"/>
    <property type="match status" value="1"/>
</dbReference>
<accession>A0ABQ8JN63</accession>
<keyword evidence="6" id="KW-1185">Reference proteome</keyword>
<reference evidence="5 6" key="2">
    <citation type="journal article" date="2022" name="Mol. Biol. Evol.">
        <title>Comparative Genomics Reveals Insights into the Divergent Evolution of Astigmatic Mites and Household Pest Adaptations.</title>
        <authorList>
            <person name="Xiong Q."/>
            <person name="Wan A.T."/>
            <person name="Liu X."/>
            <person name="Fung C.S."/>
            <person name="Xiao X."/>
            <person name="Malainual N."/>
            <person name="Hou J."/>
            <person name="Wang L."/>
            <person name="Wang M."/>
            <person name="Yang K.Y."/>
            <person name="Cui Y."/>
            <person name="Leung E.L."/>
            <person name="Nong W."/>
            <person name="Shin S.K."/>
            <person name="Au S.W."/>
            <person name="Jeong K.Y."/>
            <person name="Chew F.T."/>
            <person name="Hui J.H."/>
            <person name="Leung T.F."/>
            <person name="Tungtrongchitr A."/>
            <person name="Zhong N."/>
            <person name="Liu Z."/>
            <person name="Tsui S.K."/>
        </authorList>
    </citation>
    <scope>NUCLEOTIDE SEQUENCE [LARGE SCALE GENOMIC DNA]</scope>
    <source>
        <strain evidence="5">Derp</strain>
    </source>
</reference>
<evidence type="ECO:0000256" key="1">
    <source>
        <dbReference type="ARBA" id="ARBA00007796"/>
    </source>
</evidence>
<evidence type="ECO:0000256" key="3">
    <source>
        <dbReference type="SAM" id="Coils"/>
    </source>
</evidence>
<keyword evidence="2 3" id="KW-0175">Coiled coil</keyword>
<sequence length="335" mass="39244">MSSNEIGHHNHHHHPRNVDYNDHHHHHELIEEDSSSINDELDCQIPDIKEFDPKIRDLLDDLNRYSTKINQLEQCFQEENSRFHRVLNESSIQLNKIFKKCGERNISTSRPYYEALQKLNDLKIKCQTAALKFEKFNELYMNAKQAISDAELMFHKNIKDDGHFDQYWQEKLNIANSKFMEAKLKREEHELEHLSLMAQIRLLEYNSTDLKTKHKNSIKRAKPYFDEAHNIDLKLKKIRDDTKLLEEELAKCKSQYSTTLKNLENISEEIHEKRAQYIAKSLKREPGVGAEIIDQNCLEIAENLSKIELNPDEKNTATDFHSLSTTLSSSSSLSS</sequence>
<feature type="coiled-coil region" evidence="3">
    <location>
        <begin position="235"/>
        <end position="280"/>
    </location>
</feature>
<protein>
    <submittedName>
        <fullName evidence="5">SH3 domain-binding protein 5</fullName>
    </submittedName>
</protein>
<reference evidence="5 6" key="1">
    <citation type="journal article" date="2018" name="J. Allergy Clin. Immunol.">
        <title>High-quality assembly of Dermatophagoides pteronyssinus genome and transcriptome reveals a wide range of novel allergens.</title>
        <authorList>
            <person name="Liu X.Y."/>
            <person name="Yang K.Y."/>
            <person name="Wang M.Q."/>
            <person name="Kwok J.S."/>
            <person name="Zeng X."/>
            <person name="Yang Z."/>
            <person name="Xiao X.J."/>
            <person name="Lau C.P."/>
            <person name="Li Y."/>
            <person name="Huang Z.M."/>
            <person name="Ba J.G."/>
            <person name="Yim A.K."/>
            <person name="Ouyang C.Y."/>
            <person name="Ngai S.M."/>
            <person name="Chan T.F."/>
            <person name="Leung E.L."/>
            <person name="Liu L."/>
            <person name="Liu Z.G."/>
            <person name="Tsui S.K."/>
        </authorList>
    </citation>
    <scope>NUCLEOTIDE SEQUENCE [LARGE SCALE GENOMIC DNA]</scope>
    <source>
        <strain evidence="5">Derp</strain>
    </source>
</reference>
<comment type="caution">
    <text evidence="5">The sequence shown here is derived from an EMBL/GenBank/DDBJ whole genome shotgun (WGS) entry which is preliminary data.</text>
</comment>
<evidence type="ECO:0000313" key="5">
    <source>
        <dbReference type="EMBL" id="KAH9423867.1"/>
    </source>
</evidence>
<comment type="similarity">
    <text evidence="1">Belongs to the SH3BP5 family.</text>
</comment>
<proteinExistence type="inferred from homology"/>
<dbReference type="PANTHER" id="PTHR19423">
    <property type="entry name" value="SH3 DOMAIN-BINDING PROTEIN 5"/>
    <property type="match status" value="1"/>
</dbReference>
<dbReference type="Pfam" id="PF05276">
    <property type="entry name" value="SH3BP5"/>
    <property type="match status" value="1"/>
</dbReference>
<evidence type="ECO:0000256" key="4">
    <source>
        <dbReference type="SAM" id="MobiDB-lite"/>
    </source>
</evidence>
<dbReference type="Proteomes" id="UP000887458">
    <property type="component" value="Unassembled WGS sequence"/>
</dbReference>
<gene>
    <name evidence="5" type="primary">SH3BP5</name>
    <name evidence="5" type="ORF">DERP_005451</name>
</gene>
<organism evidence="5 6">
    <name type="scientific">Dermatophagoides pteronyssinus</name>
    <name type="common">European house dust mite</name>
    <dbReference type="NCBI Taxonomy" id="6956"/>
    <lineage>
        <taxon>Eukaryota</taxon>
        <taxon>Metazoa</taxon>
        <taxon>Ecdysozoa</taxon>
        <taxon>Arthropoda</taxon>
        <taxon>Chelicerata</taxon>
        <taxon>Arachnida</taxon>
        <taxon>Acari</taxon>
        <taxon>Acariformes</taxon>
        <taxon>Sarcoptiformes</taxon>
        <taxon>Astigmata</taxon>
        <taxon>Psoroptidia</taxon>
        <taxon>Analgoidea</taxon>
        <taxon>Pyroglyphidae</taxon>
        <taxon>Dermatophagoidinae</taxon>
        <taxon>Dermatophagoides</taxon>
    </lineage>
</organism>